<reference evidence="3" key="1">
    <citation type="journal article" date="2017" name="Front. Plant Sci.">
        <title>Climate Clever Clovers: New Paradigm to Reduce the Environmental Footprint of Ruminants by Breeding Low Methanogenic Forages Utilizing Haplotype Variation.</title>
        <authorList>
            <person name="Kaur P."/>
            <person name="Appels R."/>
            <person name="Bayer P.E."/>
            <person name="Keeble-Gagnere G."/>
            <person name="Wang J."/>
            <person name="Hirakawa H."/>
            <person name="Shirasawa K."/>
            <person name="Vercoe P."/>
            <person name="Stefanova K."/>
            <person name="Durmic Z."/>
            <person name="Nichols P."/>
            <person name="Revell C."/>
            <person name="Isobe S.N."/>
            <person name="Edwards D."/>
            <person name="Erskine W."/>
        </authorList>
    </citation>
    <scope>NUCLEOTIDE SEQUENCE [LARGE SCALE GENOMIC DNA]</scope>
    <source>
        <strain evidence="3">cv. Daliak</strain>
    </source>
</reference>
<evidence type="ECO:0000256" key="1">
    <source>
        <dbReference type="SAM" id="MobiDB-lite"/>
    </source>
</evidence>
<organism evidence="2 3">
    <name type="scientific">Trifolium subterraneum</name>
    <name type="common">Subterranean clover</name>
    <dbReference type="NCBI Taxonomy" id="3900"/>
    <lineage>
        <taxon>Eukaryota</taxon>
        <taxon>Viridiplantae</taxon>
        <taxon>Streptophyta</taxon>
        <taxon>Embryophyta</taxon>
        <taxon>Tracheophyta</taxon>
        <taxon>Spermatophyta</taxon>
        <taxon>Magnoliopsida</taxon>
        <taxon>eudicotyledons</taxon>
        <taxon>Gunneridae</taxon>
        <taxon>Pentapetalae</taxon>
        <taxon>rosids</taxon>
        <taxon>fabids</taxon>
        <taxon>Fabales</taxon>
        <taxon>Fabaceae</taxon>
        <taxon>Papilionoideae</taxon>
        <taxon>50 kb inversion clade</taxon>
        <taxon>NPAAA clade</taxon>
        <taxon>Hologalegina</taxon>
        <taxon>IRL clade</taxon>
        <taxon>Trifolieae</taxon>
        <taxon>Trifolium</taxon>
    </lineage>
</organism>
<feature type="compositionally biased region" description="Basic residues" evidence="1">
    <location>
        <begin position="42"/>
        <end position="52"/>
    </location>
</feature>
<dbReference type="AlphaFoldDB" id="A0A2Z6MPW7"/>
<sequence length="60" mass="7063">MQITSVNDEKFDDVVKKELEVVKQLWTNMAEKDKPLMSFVSRSRKKKNKKQVRSANQPII</sequence>
<keyword evidence="3" id="KW-1185">Reference proteome</keyword>
<dbReference type="EMBL" id="DF973467">
    <property type="protein sequence ID" value="GAU31753.1"/>
    <property type="molecule type" value="Genomic_DNA"/>
</dbReference>
<proteinExistence type="predicted"/>
<evidence type="ECO:0000313" key="2">
    <source>
        <dbReference type="EMBL" id="GAU31753.1"/>
    </source>
</evidence>
<feature type="region of interest" description="Disordered" evidence="1">
    <location>
        <begin position="40"/>
        <end position="60"/>
    </location>
</feature>
<protein>
    <submittedName>
        <fullName evidence="2">Uncharacterized protein</fullName>
    </submittedName>
</protein>
<accession>A0A2Z6MPW7</accession>
<dbReference type="Proteomes" id="UP000242715">
    <property type="component" value="Unassembled WGS sequence"/>
</dbReference>
<gene>
    <name evidence="2" type="ORF">TSUD_146410</name>
</gene>
<name>A0A2Z6MPW7_TRISU</name>
<evidence type="ECO:0000313" key="3">
    <source>
        <dbReference type="Proteomes" id="UP000242715"/>
    </source>
</evidence>